<organism evidence="1 2">
    <name type="scientific">Dermatophagoides pteronyssinus</name>
    <name type="common">European house dust mite</name>
    <dbReference type="NCBI Taxonomy" id="6956"/>
    <lineage>
        <taxon>Eukaryota</taxon>
        <taxon>Metazoa</taxon>
        <taxon>Ecdysozoa</taxon>
        <taxon>Arthropoda</taxon>
        <taxon>Chelicerata</taxon>
        <taxon>Arachnida</taxon>
        <taxon>Acari</taxon>
        <taxon>Acariformes</taxon>
        <taxon>Sarcoptiformes</taxon>
        <taxon>Astigmata</taxon>
        <taxon>Psoroptidia</taxon>
        <taxon>Analgoidea</taxon>
        <taxon>Pyroglyphidae</taxon>
        <taxon>Dermatophagoidinae</taxon>
        <taxon>Dermatophagoides</taxon>
    </lineage>
</organism>
<evidence type="ECO:0000313" key="1">
    <source>
        <dbReference type="EMBL" id="KAH9413344.1"/>
    </source>
</evidence>
<accession>A0ABQ8ISQ8</accession>
<dbReference type="Proteomes" id="UP000887458">
    <property type="component" value="Unassembled WGS sequence"/>
</dbReference>
<dbReference type="EMBL" id="NJHN03000121">
    <property type="protein sequence ID" value="KAH9413344.1"/>
    <property type="molecule type" value="Genomic_DNA"/>
</dbReference>
<proteinExistence type="predicted"/>
<protein>
    <submittedName>
        <fullName evidence="1">Uncharacterized protein</fullName>
    </submittedName>
</protein>
<reference evidence="1 2" key="2">
    <citation type="journal article" date="2022" name="Mol. Biol. Evol.">
        <title>Comparative Genomics Reveals Insights into the Divergent Evolution of Astigmatic Mites and Household Pest Adaptations.</title>
        <authorList>
            <person name="Xiong Q."/>
            <person name="Wan A.T."/>
            <person name="Liu X."/>
            <person name="Fung C.S."/>
            <person name="Xiao X."/>
            <person name="Malainual N."/>
            <person name="Hou J."/>
            <person name="Wang L."/>
            <person name="Wang M."/>
            <person name="Yang K.Y."/>
            <person name="Cui Y."/>
            <person name="Leung E.L."/>
            <person name="Nong W."/>
            <person name="Shin S.K."/>
            <person name="Au S.W."/>
            <person name="Jeong K.Y."/>
            <person name="Chew F.T."/>
            <person name="Hui J.H."/>
            <person name="Leung T.F."/>
            <person name="Tungtrongchitr A."/>
            <person name="Zhong N."/>
            <person name="Liu Z."/>
            <person name="Tsui S.K."/>
        </authorList>
    </citation>
    <scope>NUCLEOTIDE SEQUENCE [LARGE SCALE GENOMIC DNA]</scope>
    <source>
        <strain evidence="1">Derp</strain>
    </source>
</reference>
<name>A0ABQ8ISQ8_DERPT</name>
<reference evidence="1 2" key="1">
    <citation type="journal article" date="2018" name="J. Allergy Clin. Immunol.">
        <title>High-quality assembly of Dermatophagoides pteronyssinus genome and transcriptome reveals a wide range of novel allergens.</title>
        <authorList>
            <person name="Liu X.Y."/>
            <person name="Yang K.Y."/>
            <person name="Wang M.Q."/>
            <person name="Kwok J.S."/>
            <person name="Zeng X."/>
            <person name="Yang Z."/>
            <person name="Xiao X.J."/>
            <person name="Lau C.P."/>
            <person name="Li Y."/>
            <person name="Huang Z.M."/>
            <person name="Ba J.G."/>
            <person name="Yim A.K."/>
            <person name="Ouyang C.Y."/>
            <person name="Ngai S.M."/>
            <person name="Chan T.F."/>
            <person name="Leung E.L."/>
            <person name="Liu L."/>
            <person name="Liu Z.G."/>
            <person name="Tsui S.K."/>
        </authorList>
    </citation>
    <scope>NUCLEOTIDE SEQUENCE [LARGE SCALE GENOMIC DNA]</scope>
    <source>
        <strain evidence="1">Derp</strain>
    </source>
</reference>
<comment type="caution">
    <text evidence="1">The sequence shown here is derived from an EMBL/GenBank/DDBJ whole genome shotgun (WGS) entry which is preliminary data.</text>
</comment>
<evidence type="ECO:0000313" key="2">
    <source>
        <dbReference type="Proteomes" id="UP000887458"/>
    </source>
</evidence>
<sequence>MYRFYYYLNDLIDHRCGGNGGGPFAELAELGILRLPPSNCASPPSRSSIPCDDDDPLFLLFERDKSFEFIRPAAGKSPSVMVSGGDGDGKSSPNLEILRGSRTDCFLSLLSSSI</sequence>
<gene>
    <name evidence="1" type="ORF">DERP_007820</name>
</gene>
<keyword evidence="2" id="KW-1185">Reference proteome</keyword>